<feature type="domain" description="GS catalytic" evidence="9">
    <location>
        <begin position="112"/>
        <end position="452"/>
    </location>
</feature>
<dbReference type="InterPro" id="IPR008146">
    <property type="entry name" value="Gln_synth_cat_dom"/>
</dbReference>
<dbReference type="InterPro" id="IPR027303">
    <property type="entry name" value="Gln_synth_gly_rich_site"/>
</dbReference>
<dbReference type="Proteomes" id="UP000009102">
    <property type="component" value="Chromosome"/>
</dbReference>
<gene>
    <name evidence="10" type="ordered locus">Hneap_2370</name>
</gene>
<dbReference type="PANTHER" id="PTHR43785:SF12">
    <property type="entry name" value="TYPE-1 GLUTAMINE SYNTHETASE 2"/>
    <property type="match status" value="1"/>
</dbReference>
<dbReference type="HOGENOM" id="CLU_017290_1_3_6"/>
<proteinExistence type="inferred from homology"/>
<feature type="domain" description="GS beta-grasp" evidence="8">
    <location>
        <begin position="21"/>
        <end position="109"/>
    </location>
</feature>
<accession>D0KX59</accession>
<dbReference type="AlphaFoldDB" id="D0KX59"/>
<dbReference type="STRING" id="555778.Hneap_2370"/>
<evidence type="ECO:0000256" key="5">
    <source>
        <dbReference type="ARBA" id="ARBA00022842"/>
    </source>
</evidence>
<keyword evidence="5" id="KW-0460">Magnesium</keyword>
<dbReference type="InterPro" id="IPR008147">
    <property type="entry name" value="Gln_synt_N"/>
</dbReference>
<name>D0KX59_HALNC</name>
<dbReference type="Pfam" id="PF00120">
    <property type="entry name" value="Gln-synt_C"/>
    <property type="match status" value="1"/>
</dbReference>
<dbReference type="RefSeq" id="WP_012825210.1">
    <property type="nucleotide sequence ID" value="NC_013422.1"/>
</dbReference>
<evidence type="ECO:0000256" key="3">
    <source>
        <dbReference type="ARBA" id="ARBA00022741"/>
    </source>
</evidence>
<dbReference type="SUPFAM" id="SSF54368">
    <property type="entry name" value="Glutamine synthetase, N-terminal domain"/>
    <property type="match status" value="1"/>
</dbReference>
<evidence type="ECO:0000313" key="10">
    <source>
        <dbReference type="EMBL" id="ACX97179.1"/>
    </source>
</evidence>
<comment type="similarity">
    <text evidence="6 7">Belongs to the glutamine synthetase family.</text>
</comment>
<dbReference type="NCBIfam" id="TIGR03105">
    <property type="entry name" value="gln_synth_III"/>
    <property type="match status" value="1"/>
</dbReference>
<organism evidence="10 11">
    <name type="scientific">Halothiobacillus neapolitanus (strain ATCC 23641 / DSM 15147 / CIP 104769 / NCIMB 8539 / c2)</name>
    <name type="common">Thiobacillus neapolitanus</name>
    <dbReference type="NCBI Taxonomy" id="555778"/>
    <lineage>
        <taxon>Bacteria</taxon>
        <taxon>Pseudomonadati</taxon>
        <taxon>Pseudomonadota</taxon>
        <taxon>Gammaproteobacteria</taxon>
        <taxon>Chromatiales</taxon>
        <taxon>Halothiobacillaceae</taxon>
        <taxon>Halothiobacillus</taxon>
    </lineage>
</organism>
<dbReference type="EMBL" id="CP001801">
    <property type="protein sequence ID" value="ACX97179.1"/>
    <property type="molecule type" value="Genomic_DNA"/>
</dbReference>
<dbReference type="PROSITE" id="PS51986">
    <property type="entry name" value="GS_BETA_GRASP"/>
    <property type="match status" value="1"/>
</dbReference>
<dbReference type="Gene3D" id="3.30.590.10">
    <property type="entry name" value="Glutamine synthetase/guanido kinase, catalytic domain"/>
    <property type="match status" value="1"/>
</dbReference>
<dbReference type="InterPro" id="IPR036651">
    <property type="entry name" value="Gln_synt_N_sf"/>
</dbReference>
<dbReference type="PANTHER" id="PTHR43785">
    <property type="entry name" value="GAMMA-GLUTAMYLPUTRESCINE SYNTHETASE"/>
    <property type="match status" value="1"/>
</dbReference>
<keyword evidence="4" id="KW-0067">ATP-binding</keyword>
<keyword evidence="2" id="KW-0436">Ligase</keyword>
<dbReference type="InterPro" id="IPR017536">
    <property type="entry name" value="Glutamine_synthetase_typeIII"/>
</dbReference>
<evidence type="ECO:0000259" key="9">
    <source>
        <dbReference type="PROSITE" id="PS51987"/>
    </source>
</evidence>
<protein>
    <submittedName>
        <fullName evidence="10">Glutamine synthetase, type III</fullName>
    </submittedName>
</protein>
<evidence type="ECO:0000256" key="6">
    <source>
        <dbReference type="PROSITE-ProRule" id="PRU01330"/>
    </source>
</evidence>
<dbReference type="OrthoDB" id="9789509at2"/>
<dbReference type="GO" id="GO:0005524">
    <property type="term" value="F:ATP binding"/>
    <property type="evidence" value="ECO:0007669"/>
    <property type="project" value="UniProtKB-KW"/>
</dbReference>
<dbReference type="eggNOG" id="COG0174">
    <property type="taxonomic scope" value="Bacteria"/>
</dbReference>
<evidence type="ECO:0000256" key="1">
    <source>
        <dbReference type="ARBA" id="ARBA00001946"/>
    </source>
</evidence>
<evidence type="ECO:0000313" key="11">
    <source>
        <dbReference type="Proteomes" id="UP000009102"/>
    </source>
</evidence>
<evidence type="ECO:0000259" key="8">
    <source>
        <dbReference type="PROSITE" id="PS51986"/>
    </source>
</evidence>
<evidence type="ECO:0000256" key="4">
    <source>
        <dbReference type="ARBA" id="ARBA00022840"/>
    </source>
</evidence>
<evidence type="ECO:0000256" key="7">
    <source>
        <dbReference type="RuleBase" id="RU000384"/>
    </source>
</evidence>
<dbReference type="Gene3D" id="3.10.20.70">
    <property type="entry name" value="Glutamine synthetase, N-terminal domain"/>
    <property type="match status" value="1"/>
</dbReference>
<reference evidence="10 11" key="1">
    <citation type="submission" date="2009-10" db="EMBL/GenBank/DDBJ databases">
        <title>Complete sequence of Halothiobacillus neapolitanus c2.</title>
        <authorList>
            <consortium name="US DOE Joint Genome Institute"/>
            <person name="Lucas S."/>
            <person name="Copeland A."/>
            <person name="Lapidus A."/>
            <person name="Glavina del Rio T."/>
            <person name="Tice H."/>
            <person name="Bruce D."/>
            <person name="Goodwin L."/>
            <person name="Pitluck S."/>
            <person name="Davenport K."/>
            <person name="Brettin T."/>
            <person name="Detter J.C."/>
            <person name="Han C."/>
            <person name="Tapia R."/>
            <person name="Larimer F."/>
            <person name="Land M."/>
            <person name="Hauser L."/>
            <person name="Kyrpides N."/>
            <person name="Mikhailova N."/>
            <person name="Kerfeld C."/>
            <person name="Cannon G."/>
            <person name="Heinhort S."/>
        </authorList>
    </citation>
    <scope>NUCLEOTIDE SEQUENCE [LARGE SCALE GENOMIC DNA]</scope>
    <source>
        <strain evidence="11">ATCC 23641 / c2</strain>
    </source>
</reference>
<dbReference type="PROSITE" id="PS00181">
    <property type="entry name" value="GLNA_ATP"/>
    <property type="match status" value="1"/>
</dbReference>
<dbReference type="SMART" id="SM01230">
    <property type="entry name" value="Gln-synt_C"/>
    <property type="match status" value="1"/>
</dbReference>
<keyword evidence="3" id="KW-0547">Nucleotide-binding</keyword>
<dbReference type="GO" id="GO:0006542">
    <property type="term" value="P:glutamine biosynthetic process"/>
    <property type="evidence" value="ECO:0007669"/>
    <property type="project" value="InterPro"/>
</dbReference>
<dbReference type="PROSITE" id="PS51987">
    <property type="entry name" value="GS_CATALYTIC"/>
    <property type="match status" value="1"/>
</dbReference>
<dbReference type="GO" id="GO:0004356">
    <property type="term" value="F:glutamine synthetase activity"/>
    <property type="evidence" value="ECO:0007669"/>
    <property type="project" value="InterPro"/>
</dbReference>
<sequence length="452" mass="49200">MSTSERDKAEIAAAKQRLAAAGVHTVIAQFVDIHGAVKGTYIPLAHLDDIVSPGAGFGSPSINGTGLPRHGPRAEFYGQGDLTTLQAMPWMPGYARIACDGVVLDEPYGRCSRYLLKRQMARLAGRGWTLNVGIEPEFCLFHQDSAGRPIPADAADMLDKPSYDFKAMARVSDVLRRLEQGLDACGFDVFQIDHEDASGQYELNYHYSDALTAADRFVLFKMAAHHIAEDAGLIFTMMPKPFADRPGNGLHMHLSLRDNEGRAVMADASDSHGLSDIGRQCVAGLLAHCPALTAFHAPTVNSYKRLVVGRSLSGTSWAPAHIAWGDNNRTTVVRTTGGRLEFRLTDGSCNIYLALASAIAAMLDGVARGMTPPASVDEDMYEWPESRFTERGVATLPQTLGQALDALAADTVLGSAVGDDLVAGFIETMRSEWIDYCRSVSDWEYRRYLTWP</sequence>
<keyword evidence="11" id="KW-1185">Reference proteome</keyword>
<dbReference type="KEGG" id="hna:Hneap_2370"/>
<dbReference type="InterPro" id="IPR014746">
    <property type="entry name" value="Gln_synth/guanido_kin_cat_dom"/>
</dbReference>
<comment type="cofactor">
    <cofactor evidence="1">
        <name>Mg(2+)</name>
        <dbReference type="ChEBI" id="CHEBI:18420"/>
    </cofactor>
</comment>
<dbReference type="SUPFAM" id="SSF55931">
    <property type="entry name" value="Glutamine synthetase/guanido kinase"/>
    <property type="match status" value="1"/>
</dbReference>
<evidence type="ECO:0000256" key="2">
    <source>
        <dbReference type="ARBA" id="ARBA00022598"/>
    </source>
</evidence>